<dbReference type="EMBL" id="PPUQ01000043">
    <property type="protein sequence ID" value="RDC32940.1"/>
    <property type="molecule type" value="Genomic_DNA"/>
</dbReference>
<evidence type="ECO:0000313" key="3">
    <source>
        <dbReference type="EMBL" id="RDC32940.1"/>
    </source>
</evidence>
<dbReference type="Proteomes" id="UP000253857">
    <property type="component" value="Unassembled WGS sequence"/>
</dbReference>
<accession>A0A369MUM7</accession>
<name>A0A369MUM7_EGGLN</name>
<feature type="transmembrane region" description="Helical" evidence="1">
    <location>
        <begin position="70"/>
        <end position="91"/>
    </location>
</feature>
<evidence type="ECO:0000313" key="4">
    <source>
        <dbReference type="Proteomes" id="UP000253857"/>
    </source>
</evidence>
<keyword evidence="1" id="KW-0812">Transmembrane</keyword>
<gene>
    <name evidence="3" type="ORF">C1853_16125</name>
    <name evidence="2" type="ORF">C1871_15475</name>
</gene>
<sequence length="101" mass="10535">AFAAFLQLSAGSFADVGLYFDPTHPTKAMADAAATVASQAPLLWLGAVAVGAIVPLAAAFLGRRTGNWKLWVPVAIAAALVGAVCMRVVFYNLGLSVFMFY</sequence>
<reference evidence="4 5" key="1">
    <citation type="journal article" date="2018" name="Elife">
        <title>Discovery and characterization of a prevalent human gut bacterial enzyme sufficient for the inactivation of a family of plant toxins.</title>
        <authorList>
            <person name="Koppel N."/>
            <person name="Bisanz J.E."/>
            <person name="Pandelia M.E."/>
            <person name="Turnbaugh P.J."/>
            <person name="Balskus E.P."/>
        </authorList>
    </citation>
    <scope>NUCLEOTIDE SEQUENCE [LARGE SCALE GENOMIC DNA]</scope>
    <source>
        <strain evidence="3 5">16A</strain>
        <strain evidence="2 4">FAA1-1-60AUCSF</strain>
    </source>
</reference>
<feature type="non-terminal residue" evidence="2">
    <location>
        <position position="1"/>
    </location>
</feature>
<dbReference type="Proteomes" id="UP000253915">
    <property type="component" value="Unassembled WGS sequence"/>
</dbReference>
<organism evidence="2 4">
    <name type="scientific">Eggerthella lenta</name>
    <name type="common">Eubacterium lentum</name>
    <dbReference type="NCBI Taxonomy" id="84112"/>
    <lineage>
        <taxon>Bacteria</taxon>
        <taxon>Bacillati</taxon>
        <taxon>Actinomycetota</taxon>
        <taxon>Coriobacteriia</taxon>
        <taxon>Eggerthellales</taxon>
        <taxon>Eggerthellaceae</taxon>
        <taxon>Eggerthella</taxon>
    </lineage>
</organism>
<dbReference type="EMBL" id="PPTY01000061">
    <property type="protein sequence ID" value="RDB80486.1"/>
    <property type="molecule type" value="Genomic_DNA"/>
</dbReference>
<protein>
    <submittedName>
        <fullName evidence="2">Uncharacterized protein</fullName>
    </submittedName>
</protein>
<evidence type="ECO:0000313" key="5">
    <source>
        <dbReference type="Proteomes" id="UP000253915"/>
    </source>
</evidence>
<evidence type="ECO:0000313" key="2">
    <source>
        <dbReference type="EMBL" id="RDB80486.1"/>
    </source>
</evidence>
<evidence type="ECO:0000256" key="1">
    <source>
        <dbReference type="SAM" id="Phobius"/>
    </source>
</evidence>
<keyword evidence="1" id="KW-0472">Membrane</keyword>
<keyword evidence="1" id="KW-1133">Transmembrane helix</keyword>
<feature type="transmembrane region" description="Helical" evidence="1">
    <location>
        <begin position="42"/>
        <end position="61"/>
    </location>
</feature>
<dbReference type="AlphaFoldDB" id="A0A369MUM7"/>
<proteinExistence type="predicted"/>
<comment type="caution">
    <text evidence="2">The sequence shown here is derived from an EMBL/GenBank/DDBJ whole genome shotgun (WGS) entry which is preliminary data.</text>
</comment>